<evidence type="ECO:0000256" key="11">
    <source>
        <dbReference type="SAM" id="MobiDB-lite"/>
    </source>
</evidence>
<evidence type="ECO:0000313" key="14">
    <source>
        <dbReference type="Proteomes" id="UP000019471"/>
    </source>
</evidence>
<dbReference type="GO" id="GO:0005739">
    <property type="term" value="C:mitochondrion"/>
    <property type="evidence" value="ECO:0007669"/>
    <property type="project" value="TreeGrafter"/>
</dbReference>
<reference evidence="13 14" key="1">
    <citation type="submission" date="2013-03" db="EMBL/GenBank/DDBJ databases">
        <title>The Genome Sequence of Cladophialophora psammophila CBS 110553.</title>
        <authorList>
            <consortium name="The Broad Institute Genomics Platform"/>
            <person name="Cuomo C."/>
            <person name="de Hoog S."/>
            <person name="Gorbushina A."/>
            <person name="Walker B."/>
            <person name="Young S.K."/>
            <person name="Zeng Q."/>
            <person name="Gargeya S."/>
            <person name="Fitzgerald M."/>
            <person name="Haas B."/>
            <person name="Abouelleil A."/>
            <person name="Allen A.W."/>
            <person name="Alvarado L."/>
            <person name="Arachchi H.M."/>
            <person name="Berlin A.M."/>
            <person name="Chapman S.B."/>
            <person name="Gainer-Dewar J."/>
            <person name="Goldberg J."/>
            <person name="Griggs A."/>
            <person name="Gujja S."/>
            <person name="Hansen M."/>
            <person name="Howarth C."/>
            <person name="Imamovic A."/>
            <person name="Ireland A."/>
            <person name="Larimer J."/>
            <person name="McCowan C."/>
            <person name="Murphy C."/>
            <person name="Pearson M."/>
            <person name="Poon T.W."/>
            <person name="Priest M."/>
            <person name="Roberts A."/>
            <person name="Saif S."/>
            <person name="Shea T."/>
            <person name="Sisk P."/>
            <person name="Sykes S."/>
            <person name="Wortman J."/>
            <person name="Nusbaum C."/>
            <person name="Birren B."/>
        </authorList>
    </citation>
    <scope>NUCLEOTIDE SEQUENCE [LARGE SCALE GENOMIC DNA]</scope>
    <source>
        <strain evidence="13 14">CBS 110553</strain>
    </source>
</reference>
<evidence type="ECO:0000256" key="7">
    <source>
        <dbReference type="ARBA" id="ARBA00023136"/>
    </source>
</evidence>
<feature type="transmembrane region" description="Helical" evidence="12">
    <location>
        <begin position="216"/>
        <end position="234"/>
    </location>
</feature>
<evidence type="ECO:0000256" key="10">
    <source>
        <dbReference type="RuleBase" id="RU003750"/>
    </source>
</evidence>
<name>W9WZZ5_9EURO</name>
<dbReference type="InterPro" id="IPR043130">
    <property type="entry name" value="CDP-OH_PTrfase_TM_dom"/>
</dbReference>
<dbReference type="HOGENOM" id="CLU_051314_0_2_1"/>
<comment type="similarity">
    <text evidence="10">Belongs to the CDP-alcohol phosphatidyltransferase class-I family.</text>
</comment>
<keyword evidence="2" id="KW-0444">Lipid biosynthesis</keyword>
<feature type="transmembrane region" description="Helical" evidence="12">
    <location>
        <begin position="185"/>
        <end position="204"/>
    </location>
</feature>
<dbReference type="GO" id="GO:0032049">
    <property type="term" value="P:cardiolipin biosynthetic process"/>
    <property type="evidence" value="ECO:0007669"/>
    <property type="project" value="TreeGrafter"/>
</dbReference>
<evidence type="ECO:0000256" key="1">
    <source>
        <dbReference type="ARBA" id="ARBA00004141"/>
    </source>
</evidence>
<evidence type="ECO:0000256" key="3">
    <source>
        <dbReference type="ARBA" id="ARBA00022679"/>
    </source>
</evidence>
<dbReference type="InterPro" id="IPR048254">
    <property type="entry name" value="CDP_ALCOHOL_P_TRANSF_CS"/>
</dbReference>
<evidence type="ECO:0000256" key="4">
    <source>
        <dbReference type="ARBA" id="ARBA00022692"/>
    </source>
</evidence>
<dbReference type="GeneID" id="19191025"/>
<feature type="region of interest" description="Disordered" evidence="11">
    <location>
        <begin position="1"/>
        <end position="31"/>
    </location>
</feature>
<dbReference type="Gene3D" id="1.20.120.1760">
    <property type="match status" value="1"/>
</dbReference>
<dbReference type="AlphaFoldDB" id="W9WZZ5"/>
<dbReference type="FunFam" id="1.20.120.1760:FF:000017">
    <property type="entry name" value="Phosphatidyl synthase"/>
    <property type="match status" value="1"/>
</dbReference>
<gene>
    <name evidence="13" type="ORF">A1O5_06314</name>
</gene>
<dbReference type="RefSeq" id="XP_007745098.1">
    <property type="nucleotide sequence ID" value="XM_007746908.1"/>
</dbReference>
<keyword evidence="14" id="KW-1185">Reference proteome</keyword>
<evidence type="ECO:0000256" key="2">
    <source>
        <dbReference type="ARBA" id="ARBA00022516"/>
    </source>
</evidence>
<dbReference type="GO" id="GO:0016020">
    <property type="term" value="C:membrane"/>
    <property type="evidence" value="ECO:0007669"/>
    <property type="project" value="UniProtKB-SubCell"/>
</dbReference>
<dbReference type="PANTHER" id="PTHR14269:SF60">
    <property type="entry name" value="CARDIOLIPIN SYNTHASE (CMP-FORMING)"/>
    <property type="match status" value="1"/>
</dbReference>
<sequence>MSCSASRPGGLKPSPTSPIPPPTTSTILPPRLPRSLTQAQTHENIYTIPNALTLSRLLSAPMIGYFVLHHEPLTALALFAYAGFTDLIDGYLARRFHSQTVVGTVIDPMADKILMTTCVVTLTANGTLPLWLAVIVLGRDVGLAISAIYFRWISLPPPKTFTRYWDFSLPSAEVHPTEISKINTLLQLLLVGNAMLLPVLPAWFTETWNLWGVMEGWYYLVAATTVWSGLSYLGNKQAVRILTREEQGEKGKLEG</sequence>
<protein>
    <submittedName>
        <fullName evidence="13">CDP-diacylglycerol-glycerol-3-phosphate 3-phosphatidyltransferase</fullName>
    </submittedName>
</protein>
<proteinExistence type="inferred from homology"/>
<dbReference type="OrthoDB" id="10020554at2759"/>
<evidence type="ECO:0000256" key="6">
    <source>
        <dbReference type="ARBA" id="ARBA00023098"/>
    </source>
</evidence>
<dbReference type="InterPro" id="IPR000462">
    <property type="entry name" value="CDP-OH_P_trans"/>
</dbReference>
<keyword evidence="9" id="KW-1208">Phospholipid metabolism</keyword>
<evidence type="ECO:0000256" key="9">
    <source>
        <dbReference type="ARBA" id="ARBA00023264"/>
    </source>
</evidence>
<dbReference type="InterPro" id="IPR050324">
    <property type="entry name" value="CDP-alcohol_PTase-I"/>
</dbReference>
<evidence type="ECO:0000313" key="13">
    <source>
        <dbReference type="EMBL" id="EXJ70246.1"/>
    </source>
</evidence>
<dbReference type="PROSITE" id="PS00379">
    <property type="entry name" value="CDP_ALCOHOL_P_TRANSF"/>
    <property type="match status" value="1"/>
</dbReference>
<comment type="subcellular location">
    <subcellularLocation>
        <location evidence="1">Membrane</location>
        <topology evidence="1">Multi-pass membrane protein</topology>
    </subcellularLocation>
</comment>
<keyword evidence="8" id="KW-0594">Phospholipid biosynthesis</keyword>
<feature type="transmembrane region" description="Helical" evidence="12">
    <location>
        <begin position="63"/>
        <end position="84"/>
    </location>
</feature>
<evidence type="ECO:0000256" key="5">
    <source>
        <dbReference type="ARBA" id="ARBA00022989"/>
    </source>
</evidence>
<organism evidence="13 14">
    <name type="scientific">Cladophialophora psammophila CBS 110553</name>
    <dbReference type="NCBI Taxonomy" id="1182543"/>
    <lineage>
        <taxon>Eukaryota</taxon>
        <taxon>Fungi</taxon>
        <taxon>Dikarya</taxon>
        <taxon>Ascomycota</taxon>
        <taxon>Pezizomycotina</taxon>
        <taxon>Eurotiomycetes</taxon>
        <taxon>Chaetothyriomycetidae</taxon>
        <taxon>Chaetothyriales</taxon>
        <taxon>Herpotrichiellaceae</taxon>
        <taxon>Cladophialophora</taxon>
    </lineage>
</organism>
<keyword evidence="3 10" id="KW-0808">Transferase</keyword>
<dbReference type="eggNOG" id="KOG1617">
    <property type="taxonomic scope" value="Eukaryota"/>
</dbReference>
<evidence type="ECO:0000256" key="12">
    <source>
        <dbReference type="SAM" id="Phobius"/>
    </source>
</evidence>
<comment type="caution">
    <text evidence="13">The sequence shown here is derived from an EMBL/GenBank/DDBJ whole genome shotgun (WGS) entry which is preliminary data.</text>
</comment>
<keyword evidence="4 12" id="KW-0812">Transmembrane</keyword>
<dbReference type="Proteomes" id="UP000019471">
    <property type="component" value="Unassembled WGS sequence"/>
</dbReference>
<dbReference type="GO" id="GO:0043337">
    <property type="term" value="F:cardiolipin synthase (CMP-forming)"/>
    <property type="evidence" value="ECO:0007669"/>
    <property type="project" value="TreeGrafter"/>
</dbReference>
<dbReference type="EMBL" id="AMGX01000009">
    <property type="protein sequence ID" value="EXJ70246.1"/>
    <property type="molecule type" value="Genomic_DNA"/>
</dbReference>
<dbReference type="PANTHER" id="PTHR14269">
    <property type="entry name" value="CDP-DIACYLGLYCEROL--GLYCEROL-3-PHOSPHATE 3-PHOSPHATIDYLTRANSFERASE-RELATED"/>
    <property type="match status" value="1"/>
</dbReference>
<keyword evidence="5 12" id="KW-1133">Transmembrane helix</keyword>
<dbReference type="Pfam" id="PF01066">
    <property type="entry name" value="CDP-OH_P_transf"/>
    <property type="match status" value="1"/>
</dbReference>
<keyword evidence="7 12" id="KW-0472">Membrane</keyword>
<evidence type="ECO:0000256" key="8">
    <source>
        <dbReference type="ARBA" id="ARBA00023209"/>
    </source>
</evidence>
<accession>W9WZZ5</accession>
<keyword evidence="6" id="KW-0443">Lipid metabolism</keyword>
<dbReference type="STRING" id="1182543.W9WZZ5"/>